<evidence type="ECO:0000256" key="4">
    <source>
        <dbReference type="ARBA" id="ARBA00023136"/>
    </source>
</evidence>
<evidence type="ECO:0000256" key="1">
    <source>
        <dbReference type="ARBA" id="ARBA00004141"/>
    </source>
</evidence>
<sequence length="133" mass="14745">MVPRRAIENRETDARIDVVGALLLGLAVLCLLYPVVRVESGARLPLVLLVGVPLFALAFVRWEHRLVRREHPPLLDLTLLRGLPGYVNGLLVSTLYFTGYTGLVHVVYLQEGLGYSALRTGLLLMPFAVRSAR</sequence>
<dbReference type="Proteomes" id="UP000502996">
    <property type="component" value="Chromosome"/>
</dbReference>
<evidence type="ECO:0000256" key="2">
    <source>
        <dbReference type="ARBA" id="ARBA00022692"/>
    </source>
</evidence>
<dbReference type="GO" id="GO:0016020">
    <property type="term" value="C:membrane"/>
    <property type="evidence" value="ECO:0007669"/>
    <property type="project" value="UniProtKB-SubCell"/>
</dbReference>
<comment type="subcellular location">
    <subcellularLocation>
        <location evidence="1">Membrane</location>
        <topology evidence="1">Multi-pass membrane protein</topology>
    </subcellularLocation>
</comment>
<dbReference type="PANTHER" id="PTHR42718:SF39">
    <property type="entry name" value="ACTINORHODIN TRANSPORTER-RELATED"/>
    <property type="match status" value="1"/>
</dbReference>
<keyword evidence="2 5" id="KW-0812">Transmembrane</keyword>
<evidence type="ECO:0000256" key="5">
    <source>
        <dbReference type="SAM" id="Phobius"/>
    </source>
</evidence>
<feature type="transmembrane region" description="Helical" evidence="5">
    <location>
        <begin position="83"/>
        <end position="106"/>
    </location>
</feature>
<dbReference type="AlphaFoldDB" id="A0A6G6WIA8"/>
<keyword evidence="3 5" id="KW-1133">Transmembrane helix</keyword>
<reference evidence="6 7" key="1">
    <citation type="submission" date="2020-02" db="EMBL/GenBank/DDBJ databases">
        <title>Full genome sequence of Nocardioides sp. R-3366.</title>
        <authorList>
            <person name="Im W.-T."/>
        </authorList>
    </citation>
    <scope>NUCLEOTIDE SEQUENCE [LARGE SCALE GENOMIC DNA]</scope>
    <source>
        <strain evidence="6 7">R-3366</strain>
    </source>
</reference>
<dbReference type="RefSeq" id="WP_165237072.1">
    <property type="nucleotide sequence ID" value="NZ_CP049257.1"/>
</dbReference>
<keyword evidence="7" id="KW-1185">Reference proteome</keyword>
<evidence type="ECO:0000313" key="7">
    <source>
        <dbReference type="Proteomes" id="UP000502996"/>
    </source>
</evidence>
<gene>
    <name evidence="6" type="ORF">G5V58_21335</name>
</gene>
<keyword evidence="4 5" id="KW-0472">Membrane</keyword>
<name>A0A6G6WIA8_9ACTN</name>
<dbReference type="PANTHER" id="PTHR42718">
    <property type="entry name" value="MAJOR FACILITATOR SUPERFAMILY MULTIDRUG TRANSPORTER MFSC"/>
    <property type="match status" value="1"/>
</dbReference>
<organism evidence="6 7">
    <name type="scientific">Nocardioides anomalus</name>
    <dbReference type="NCBI Taxonomy" id="2712223"/>
    <lineage>
        <taxon>Bacteria</taxon>
        <taxon>Bacillati</taxon>
        <taxon>Actinomycetota</taxon>
        <taxon>Actinomycetes</taxon>
        <taxon>Propionibacteriales</taxon>
        <taxon>Nocardioidaceae</taxon>
        <taxon>Nocardioides</taxon>
    </lineage>
</organism>
<evidence type="ECO:0000313" key="6">
    <source>
        <dbReference type="EMBL" id="QIG44974.1"/>
    </source>
</evidence>
<dbReference type="KEGG" id="nano:G5V58_21335"/>
<feature type="transmembrane region" description="Helical" evidence="5">
    <location>
        <begin position="42"/>
        <end position="62"/>
    </location>
</feature>
<dbReference type="EMBL" id="CP049257">
    <property type="protein sequence ID" value="QIG44974.1"/>
    <property type="molecule type" value="Genomic_DNA"/>
</dbReference>
<protein>
    <submittedName>
        <fullName evidence="6">MFS transporter</fullName>
    </submittedName>
</protein>
<feature type="transmembrane region" description="Helical" evidence="5">
    <location>
        <begin position="16"/>
        <end position="36"/>
    </location>
</feature>
<proteinExistence type="predicted"/>
<accession>A0A6G6WIA8</accession>
<evidence type="ECO:0000256" key="3">
    <source>
        <dbReference type="ARBA" id="ARBA00022989"/>
    </source>
</evidence>